<evidence type="ECO:0000256" key="1">
    <source>
        <dbReference type="ARBA" id="ARBA00004651"/>
    </source>
</evidence>
<gene>
    <name evidence="9" type="ORF">SEMRO_45_G027160.1</name>
</gene>
<organism evidence="9 10">
    <name type="scientific">Seminavis robusta</name>
    <dbReference type="NCBI Taxonomy" id="568900"/>
    <lineage>
        <taxon>Eukaryota</taxon>
        <taxon>Sar</taxon>
        <taxon>Stramenopiles</taxon>
        <taxon>Ochrophyta</taxon>
        <taxon>Bacillariophyta</taxon>
        <taxon>Bacillariophyceae</taxon>
        <taxon>Bacillariophycidae</taxon>
        <taxon>Naviculales</taxon>
        <taxon>Naviculaceae</taxon>
        <taxon>Seminavis</taxon>
    </lineage>
</organism>
<dbReference type="InterPro" id="IPR036259">
    <property type="entry name" value="MFS_trans_sf"/>
</dbReference>
<dbReference type="Gene3D" id="1.20.1250.20">
    <property type="entry name" value="MFS general substrate transporter like domains"/>
    <property type="match status" value="1"/>
</dbReference>
<keyword evidence="2" id="KW-0813">Transport</keyword>
<evidence type="ECO:0000313" key="10">
    <source>
        <dbReference type="Proteomes" id="UP001153069"/>
    </source>
</evidence>
<dbReference type="GO" id="GO:0022857">
    <property type="term" value="F:transmembrane transporter activity"/>
    <property type="evidence" value="ECO:0007669"/>
    <property type="project" value="InterPro"/>
</dbReference>
<dbReference type="Pfam" id="PF07690">
    <property type="entry name" value="MFS_1"/>
    <property type="match status" value="1"/>
</dbReference>
<keyword evidence="3" id="KW-1003">Cell membrane</keyword>
<keyword evidence="5 8" id="KW-1133">Transmembrane helix</keyword>
<dbReference type="PANTHER" id="PTHR23517:SF3">
    <property type="entry name" value="INTEGRAL MEMBRANE TRANSPORT PROTEIN"/>
    <property type="match status" value="1"/>
</dbReference>
<evidence type="ECO:0000256" key="8">
    <source>
        <dbReference type="SAM" id="Phobius"/>
    </source>
</evidence>
<dbReference type="PANTHER" id="PTHR23517">
    <property type="entry name" value="RESISTANCE PROTEIN MDTM, PUTATIVE-RELATED-RELATED"/>
    <property type="match status" value="1"/>
</dbReference>
<evidence type="ECO:0000256" key="2">
    <source>
        <dbReference type="ARBA" id="ARBA00022448"/>
    </source>
</evidence>
<feature type="transmembrane region" description="Helical" evidence="8">
    <location>
        <begin position="392"/>
        <end position="418"/>
    </location>
</feature>
<dbReference type="GO" id="GO:0005886">
    <property type="term" value="C:plasma membrane"/>
    <property type="evidence" value="ECO:0007669"/>
    <property type="project" value="UniProtKB-SubCell"/>
</dbReference>
<feature type="region of interest" description="Disordered" evidence="7">
    <location>
        <begin position="503"/>
        <end position="540"/>
    </location>
</feature>
<feature type="transmembrane region" description="Helical" evidence="8">
    <location>
        <begin position="230"/>
        <end position="249"/>
    </location>
</feature>
<feature type="transmembrane region" description="Helical" evidence="8">
    <location>
        <begin position="78"/>
        <end position="99"/>
    </location>
</feature>
<dbReference type="OrthoDB" id="566532at2759"/>
<feature type="transmembrane region" description="Helical" evidence="8">
    <location>
        <begin position="312"/>
        <end position="332"/>
    </location>
</feature>
<reference evidence="9" key="1">
    <citation type="submission" date="2020-06" db="EMBL/GenBank/DDBJ databases">
        <authorList>
            <consortium name="Plant Systems Biology data submission"/>
        </authorList>
    </citation>
    <scope>NUCLEOTIDE SEQUENCE</scope>
    <source>
        <strain evidence="9">D6</strain>
    </source>
</reference>
<dbReference type="EMBL" id="CAICTM010000045">
    <property type="protein sequence ID" value="CAB9498795.1"/>
    <property type="molecule type" value="Genomic_DNA"/>
</dbReference>
<feature type="transmembrane region" description="Helical" evidence="8">
    <location>
        <begin position="475"/>
        <end position="498"/>
    </location>
</feature>
<feature type="transmembrane region" description="Helical" evidence="8">
    <location>
        <begin position="164"/>
        <end position="185"/>
    </location>
</feature>
<keyword evidence="4 8" id="KW-0812">Transmembrane</keyword>
<evidence type="ECO:0000256" key="6">
    <source>
        <dbReference type="ARBA" id="ARBA00023136"/>
    </source>
</evidence>
<feature type="transmembrane region" description="Helical" evidence="8">
    <location>
        <begin position="352"/>
        <end position="371"/>
    </location>
</feature>
<evidence type="ECO:0000256" key="5">
    <source>
        <dbReference type="ARBA" id="ARBA00022989"/>
    </source>
</evidence>
<keyword evidence="10" id="KW-1185">Reference proteome</keyword>
<feature type="transmembrane region" description="Helical" evidence="8">
    <location>
        <begin position="106"/>
        <end position="124"/>
    </location>
</feature>
<proteinExistence type="predicted"/>
<feature type="region of interest" description="Disordered" evidence="7">
    <location>
        <begin position="198"/>
        <end position="220"/>
    </location>
</feature>
<dbReference type="Proteomes" id="UP001153069">
    <property type="component" value="Unassembled WGS sequence"/>
</dbReference>
<feature type="transmembrane region" description="Helical" evidence="8">
    <location>
        <begin position="130"/>
        <end position="152"/>
    </location>
</feature>
<accession>A0A9N8DBK3</accession>
<comment type="subcellular location">
    <subcellularLocation>
        <location evidence="1">Cell membrane</location>
        <topology evidence="1">Multi-pass membrane protein</topology>
    </subcellularLocation>
</comment>
<evidence type="ECO:0000256" key="7">
    <source>
        <dbReference type="SAM" id="MobiDB-lite"/>
    </source>
</evidence>
<dbReference type="InterPro" id="IPR011701">
    <property type="entry name" value="MFS"/>
</dbReference>
<evidence type="ECO:0000256" key="3">
    <source>
        <dbReference type="ARBA" id="ARBA00022475"/>
    </source>
</evidence>
<dbReference type="SUPFAM" id="SSF103473">
    <property type="entry name" value="MFS general substrate transporter"/>
    <property type="match status" value="1"/>
</dbReference>
<feature type="transmembrane region" description="Helical" evidence="8">
    <location>
        <begin position="53"/>
        <end position="72"/>
    </location>
</feature>
<comment type="caution">
    <text evidence="9">The sequence shown here is derived from an EMBL/GenBank/DDBJ whole genome shotgun (WGS) entry which is preliminary data.</text>
</comment>
<sequence length="540" mass="59853">MPSPPHHPSTHSQSVLAQRAKVLRQQVWNGCQSLQGSPSELWKTYVLKFLDSYAYFSLSVIFTLFLTHDFGYSDVQAGTIYGAWGALITIYGLATGFLVDNVGVAVSVRWGFVIQLMARIVIFVTTSRTMLLWSVWCFLPLGNCLGIPVLTIGIRRYTTTHNRGFAFGLFYVVMNIAALFSGPMVDLCTKVWDPTLASSKEEGDQTDTSIEGQEENDNTPREWSLNGYRLVLLTCIIANVMSVLVSLTVREIKLVDDDDNDKEAVDGTMDNSTQEVDEDELSVKKKNQISTFTPTRGSAWSILKETLETKTFWRYLAVVLITLNVGMVFRHLDATLPKYMIREFGPDVAYGTVYSINPAMIMILVPIMTAATSQYDPLVMIHYGTYVSAASVFCLVVSTSIPACISFVIVLSIGEAIWSPRLYDYTMSVCPEGREGTYGALASAPLFLAKLPVGFLSGILLQTYCPAEGPRHSQLMWLIIACTTVTSPIFMTLCWKFVSHKDSEDDKGYTELAGGTTPGGYDEDDDNNQDDDADDEHCIT</sequence>
<protein>
    <submittedName>
        <fullName evidence="9">Major Facilitator Superfamily</fullName>
    </submittedName>
</protein>
<feature type="compositionally biased region" description="Acidic residues" evidence="7">
    <location>
        <begin position="521"/>
        <end position="540"/>
    </location>
</feature>
<dbReference type="InterPro" id="IPR050171">
    <property type="entry name" value="MFS_Transporters"/>
</dbReference>
<evidence type="ECO:0000256" key="4">
    <source>
        <dbReference type="ARBA" id="ARBA00022692"/>
    </source>
</evidence>
<name>A0A9N8DBK3_9STRA</name>
<dbReference type="AlphaFoldDB" id="A0A9N8DBK3"/>
<keyword evidence="6 8" id="KW-0472">Membrane</keyword>
<evidence type="ECO:0000313" key="9">
    <source>
        <dbReference type="EMBL" id="CAB9498795.1"/>
    </source>
</evidence>